<dbReference type="Proteomes" id="UP001652628">
    <property type="component" value="Chromosome 2L"/>
</dbReference>
<protein>
    <recommendedName>
        <fullName evidence="2">Regulatory protein zeste</fullName>
    </recommendedName>
</protein>
<comment type="subunit">
    <text evidence="1">Self-associates forming complexes of several hundred monomers.</text>
</comment>
<evidence type="ECO:0000256" key="3">
    <source>
        <dbReference type="ARBA" id="ARBA00023015"/>
    </source>
</evidence>
<evidence type="ECO:0000256" key="1">
    <source>
        <dbReference type="ARBA" id="ARBA00011764"/>
    </source>
</evidence>
<sequence length="266" mass="30179">MQSHKDIARASSRANRLETSLAWAGLSQALNAVGPPCKSDEDWRRVWKDWKCTIKKKTVDRGWPHKHEPMSSTEEALASILQFDKFAEDESQNNSFGPALKEGSSSQFDLREMWEEDPDDLYISARHRKKIKMESRCSSSSGEATGYRELSYRASGSTKKVKVKKDELQEGEHANDPLLERPPRKSKIVPKISQRPTKEETSSDSFENSATLKEIAGELRALNETTKAATKSIMSIAAKMCELMERGLEERQQHNALLKKLLNNRK</sequence>
<evidence type="ECO:0000256" key="6">
    <source>
        <dbReference type="ARBA" id="ARBA00025466"/>
    </source>
</evidence>
<feature type="compositionally biased region" description="Basic and acidic residues" evidence="7">
    <location>
        <begin position="164"/>
        <end position="183"/>
    </location>
</feature>
<evidence type="ECO:0000256" key="5">
    <source>
        <dbReference type="ARBA" id="ARBA00023163"/>
    </source>
</evidence>
<comment type="function">
    <text evidence="6">Involved in transvection phenomena (= synapsis-dependent gene expression), where the synaptic pairing of chromosomes carrying genes with which zeste interacts influences the expression of these genes. Zeste binds to DNA and stimulates transcription from a nearby promoter.</text>
</comment>
<proteinExistence type="predicted"/>
<dbReference type="AlphaFoldDB" id="A0AB39YX34"/>
<gene>
    <name evidence="10" type="primary">LOC108005056</name>
</gene>
<dbReference type="Pfam" id="PF13873">
    <property type="entry name" value="Myb_DNA-bind_5"/>
    <property type="match status" value="1"/>
</dbReference>
<evidence type="ECO:0000256" key="7">
    <source>
        <dbReference type="SAM" id="MobiDB-lite"/>
    </source>
</evidence>
<feature type="region of interest" description="Disordered" evidence="7">
    <location>
        <begin position="156"/>
        <end position="210"/>
    </location>
</feature>
<dbReference type="RefSeq" id="XP_016923688.3">
    <property type="nucleotide sequence ID" value="XM_017068199.4"/>
</dbReference>
<keyword evidence="9" id="KW-1185">Reference proteome</keyword>
<dbReference type="InterPro" id="IPR028002">
    <property type="entry name" value="Myb_DNA-bind_5"/>
</dbReference>
<evidence type="ECO:0000313" key="10">
    <source>
        <dbReference type="RefSeq" id="XP_016923688.3"/>
    </source>
</evidence>
<evidence type="ECO:0000256" key="2">
    <source>
        <dbReference type="ARBA" id="ARBA00016807"/>
    </source>
</evidence>
<accession>A0AB39YX34</accession>
<keyword evidence="4" id="KW-0238">DNA-binding</keyword>
<reference evidence="10" key="1">
    <citation type="submission" date="2025-08" db="UniProtKB">
        <authorList>
            <consortium name="RefSeq"/>
        </authorList>
    </citation>
    <scope>IDENTIFICATION</scope>
</reference>
<keyword evidence="3" id="KW-0805">Transcription regulation</keyword>
<evidence type="ECO:0000259" key="8">
    <source>
        <dbReference type="Pfam" id="PF13873"/>
    </source>
</evidence>
<dbReference type="GO" id="GO:0003677">
    <property type="term" value="F:DNA binding"/>
    <property type="evidence" value="ECO:0007669"/>
    <property type="project" value="UniProtKB-KW"/>
</dbReference>
<keyword evidence="5" id="KW-0804">Transcription</keyword>
<organism evidence="9 10">
    <name type="scientific">Drosophila suzukii</name>
    <name type="common">Spotted-wing drosophila fruit fly</name>
    <dbReference type="NCBI Taxonomy" id="28584"/>
    <lineage>
        <taxon>Eukaryota</taxon>
        <taxon>Metazoa</taxon>
        <taxon>Ecdysozoa</taxon>
        <taxon>Arthropoda</taxon>
        <taxon>Hexapoda</taxon>
        <taxon>Insecta</taxon>
        <taxon>Pterygota</taxon>
        <taxon>Neoptera</taxon>
        <taxon>Endopterygota</taxon>
        <taxon>Diptera</taxon>
        <taxon>Brachycera</taxon>
        <taxon>Muscomorpha</taxon>
        <taxon>Ephydroidea</taxon>
        <taxon>Drosophilidae</taxon>
        <taxon>Drosophila</taxon>
        <taxon>Sophophora</taxon>
    </lineage>
</organism>
<dbReference type="GeneID" id="108005056"/>
<evidence type="ECO:0000256" key="4">
    <source>
        <dbReference type="ARBA" id="ARBA00023125"/>
    </source>
</evidence>
<name>A0AB39YX34_DROSZ</name>
<feature type="domain" description="Myb/SANT-like DNA-binding" evidence="8">
    <location>
        <begin position="3"/>
        <end position="58"/>
    </location>
</feature>
<evidence type="ECO:0000313" key="9">
    <source>
        <dbReference type="Proteomes" id="UP001652628"/>
    </source>
</evidence>